<evidence type="ECO:0000313" key="4">
    <source>
        <dbReference type="Proteomes" id="UP000238164"/>
    </source>
</evidence>
<organism evidence="3 4">
    <name type="scientific">Micropruina glycogenica</name>
    <dbReference type="NCBI Taxonomy" id="75385"/>
    <lineage>
        <taxon>Bacteria</taxon>
        <taxon>Bacillati</taxon>
        <taxon>Actinomycetota</taxon>
        <taxon>Actinomycetes</taxon>
        <taxon>Propionibacteriales</taxon>
        <taxon>Nocardioidaceae</taxon>
        <taxon>Micropruina</taxon>
    </lineage>
</organism>
<evidence type="ECO:0000256" key="1">
    <source>
        <dbReference type="SAM" id="Phobius"/>
    </source>
</evidence>
<dbReference type="GO" id="GO:0004175">
    <property type="term" value="F:endopeptidase activity"/>
    <property type="evidence" value="ECO:0007669"/>
    <property type="project" value="UniProtKB-ARBA"/>
</dbReference>
<keyword evidence="3" id="KW-0378">Hydrolase</keyword>
<keyword evidence="1" id="KW-1133">Transmembrane helix</keyword>
<dbReference type="EMBL" id="LT985188">
    <property type="protein sequence ID" value="SPD88671.1"/>
    <property type="molecule type" value="Genomic_DNA"/>
</dbReference>
<dbReference type="GO" id="GO:0080120">
    <property type="term" value="P:CAAX-box protein maturation"/>
    <property type="evidence" value="ECO:0007669"/>
    <property type="project" value="UniProtKB-ARBA"/>
</dbReference>
<dbReference type="GO" id="GO:0006508">
    <property type="term" value="P:proteolysis"/>
    <property type="evidence" value="ECO:0007669"/>
    <property type="project" value="UniProtKB-KW"/>
</dbReference>
<proteinExistence type="predicted"/>
<dbReference type="RefSeq" id="WP_105187126.1">
    <property type="nucleotide sequence ID" value="NZ_BAAAGO010000009.1"/>
</dbReference>
<gene>
    <name evidence="3" type="ORF">MPLG2_3641</name>
</gene>
<dbReference type="AlphaFoldDB" id="A0A2N9JM55"/>
<dbReference type="KEGG" id="mgg:MPLG2_3641"/>
<feature type="transmembrane region" description="Helical" evidence="1">
    <location>
        <begin position="76"/>
        <end position="94"/>
    </location>
</feature>
<sequence>MLEFVLYCVPALVYVIVQARRQDVTVRLARQRLGVAWGSAVDYGWAAVLLVPLVLAGWLAIVLIPTAVLDTPGVSVARLTSISVGIGIVLRAFGEELFFRGLLGGVFMRRLGFAWGNLLQATTFLVPHLPLLLIGVRTWPILPVQFAAGWLLGWLRNRAGSFVPAATVHAISNLAAGLIVG</sequence>
<dbReference type="Pfam" id="PF02517">
    <property type="entry name" value="Rce1-like"/>
    <property type="match status" value="1"/>
</dbReference>
<evidence type="ECO:0000259" key="2">
    <source>
        <dbReference type="Pfam" id="PF02517"/>
    </source>
</evidence>
<protein>
    <submittedName>
        <fullName evidence="3">CAAX protease</fullName>
    </submittedName>
</protein>
<keyword evidence="4" id="KW-1185">Reference proteome</keyword>
<reference evidence="3 4" key="1">
    <citation type="submission" date="2018-02" db="EMBL/GenBank/DDBJ databases">
        <authorList>
            <person name="Cohen D.B."/>
            <person name="Kent A.D."/>
        </authorList>
    </citation>
    <scope>NUCLEOTIDE SEQUENCE [LARGE SCALE GENOMIC DNA]</scope>
    <source>
        <strain evidence="3">1</strain>
    </source>
</reference>
<dbReference type="Proteomes" id="UP000238164">
    <property type="component" value="Chromosome 1"/>
</dbReference>
<feature type="transmembrane region" description="Helical" evidence="1">
    <location>
        <begin position="43"/>
        <end position="64"/>
    </location>
</feature>
<dbReference type="OrthoDB" id="4232at2"/>
<accession>A0A2N9JM55</accession>
<feature type="domain" description="CAAX prenyl protease 2/Lysostaphin resistance protein A-like" evidence="2">
    <location>
        <begin position="84"/>
        <end position="174"/>
    </location>
</feature>
<evidence type="ECO:0000313" key="3">
    <source>
        <dbReference type="EMBL" id="SPD88671.1"/>
    </source>
</evidence>
<dbReference type="InterPro" id="IPR003675">
    <property type="entry name" value="Rce1/LyrA-like_dom"/>
</dbReference>
<keyword evidence="1" id="KW-0812">Transmembrane</keyword>
<keyword evidence="3" id="KW-0645">Protease</keyword>
<name>A0A2N9JM55_9ACTN</name>
<feature type="transmembrane region" description="Helical" evidence="1">
    <location>
        <begin position="114"/>
        <end position="136"/>
    </location>
</feature>
<keyword evidence="1" id="KW-0472">Membrane</keyword>